<dbReference type="KEGG" id="ptm:GSPATT00027738001"/>
<evidence type="ECO:0000313" key="2">
    <source>
        <dbReference type="Proteomes" id="UP000000600"/>
    </source>
</evidence>
<sequence length="74" mass="9287">MKQAFRMVKSQDMEWLHGFVLEQDQMKLEFMFLQRRLLKLQKKWVEKIIIFEYIQMPINAMMPEVFSQEWQPYK</sequence>
<reference evidence="1 2" key="1">
    <citation type="journal article" date="2006" name="Nature">
        <title>Global trends of whole-genome duplications revealed by the ciliate Paramecium tetraurelia.</title>
        <authorList>
            <consortium name="Genoscope"/>
            <person name="Aury J.-M."/>
            <person name="Jaillon O."/>
            <person name="Duret L."/>
            <person name="Noel B."/>
            <person name="Jubin C."/>
            <person name="Porcel B.M."/>
            <person name="Segurens B."/>
            <person name="Daubin V."/>
            <person name="Anthouard V."/>
            <person name="Aiach N."/>
            <person name="Arnaiz O."/>
            <person name="Billaut A."/>
            <person name="Beisson J."/>
            <person name="Blanc I."/>
            <person name="Bouhouche K."/>
            <person name="Camara F."/>
            <person name="Duharcourt S."/>
            <person name="Guigo R."/>
            <person name="Gogendeau D."/>
            <person name="Katinka M."/>
            <person name="Keller A.-M."/>
            <person name="Kissmehl R."/>
            <person name="Klotz C."/>
            <person name="Koll F."/>
            <person name="Le Moue A."/>
            <person name="Lepere C."/>
            <person name="Malinsky S."/>
            <person name="Nowacki M."/>
            <person name="Nowak J.K."/>
            <person name="Plattner H."/>
            <person name="Poulain J."/>
            <person name="Ruiz F."/>
            <person name="Serrano V."/>
            <person name="Zagulski M."/>
            <person name="Dessen P."/>
            <person name="Betermier M."/>
            <person name="Weissenbach J."/>
            <person name="Scarpelli C."/>
            <person name="Schachter V."/>
            <person name="Sperling L."/>
            <person name="Meyer E."/>
            <person name="Cohen J."/>
            <person name="Wincker P."/>
        </authorList>
    </citation>
    <scope>NUCLEOTIDE SEQUENCE [LARGE SCALE GENOMIC DNA]</scope>
    <source>
        <strain evidence="1 2">Stock d4-2</strain>
    </source>
</reference>
<dbReference type="Proteomes" id="UP000000600">
    <property type="component" value="Unassembled WGS sequence"/>
</dbReference>
<dbReference type="EMBL" id="CT867988">
    <property type="protein sequence ID" value="CAK56708.1"/>
    <property type="molecule type" value="Genomic_DNA"/>
</dbReference>
<dbReference type="GeneID" id="5009890"/>
<organism evidence="1 2">
    <name type="scientific">Paramecium tetraurelia</name>
    <dbReference type="NCBI Taxonomy" id="5888"/>
    <lineage>
        <taxon>Eukaryota</taxon>
        <taxon>Sar</taxon>
        <taxon>Alveolata</taxon>
        <taxon>Ciliophora</taxon>
        <taxon>Intramacronucleata</taxon>
        <taxon>Oligohymenophorea</taxon>
        <taxon>Peniculida</taxon>
        <taxon>Parameciidae</taxon>
        <taxon>Paramecium</taxon>
    </lineage>
</organism>
<dbReference type="HOGENOM" id="CLU_2693084_0_0_1"/>
<protein>
    <submittedName>
        <fullName evidence="1">Uncharacterized protein</fullName>
    </submittedName>
</protein>
<gene>
    <name evidence="1" type="ORF">GSPATT00027738001</name>
</gene>
<accession>A0BDU1</accession>
<dbReference type="InParanoid" id="A0BDU1"/>
<proteinExistence type="predicted"/>
<name>A0BDU1_PARTE</name>
<keyword evidence="2" id="KW-1185">Reference proteome</keyword>
<dbReference type="RefSeq" id="XP_001424106.1">
    <property type="nucleotide sequence ID" value="XM_001424069.1"/>
</dbReference>
<evidence type="ECO:0000313" key="1">
    <source>
        <dbReference type="EMBL" id="CAK56708.1"/>
    </source>
</evidence>
<dbReference type="AlphaFoldDB" id="A0BDU1"/>